<reference evidence="1 2" key="1">
    <citation type="journal article" date="2021" name="Int. J. Syst. Evol. Microbiol.">
        <title>Amazonocrinis nigriterrae gen. nov., sp. nov., Atlanticothrix silvestris gen. nov., sp. nov. and Dendronalium phyllosphericum gen. nov., sp. nov., nostocacean cyanobacteria from Brazilian environments.</title>
        <authorList>
            <person name="Alvarenga D.O."/>
            <person name="Andreote A.P.D."/>
            <person name="Branco L.H.Z."/>
            <person name="Delbaje E."/>
            <person name="Cruz R.B."/>
            <person name="Varani A.M."/>
            <person name="Fiore M.F."/>
        </authorList>
    </citation>
    <scope>NUCLEOTIDE SEQUENCE [LARGE SCALE GENOMIC DNA]</scope>
    <source>
        <strain evidence="1 2">CENA67</strain>
    </source>
</reference>
<organism evidence="1 2">
    <name type="scientific">Amazonocrinis nigriterrae CENA67</name>
    <dbReference type="NCBI Taxonomy" id="2794033"/>
    <lineage>
        <taxon>Bacteria</taxon>
        <taxon>Bacillati</taxon>
        <taxon>Cyanobacteriota</taxon>
        <taxon>Cyanophyceae</taxon>
        <taxon>Nostocales</taxon>
        <taxon>Nostocaceae</taxon>
        <taxon>Amazonocrinis</taxon>
        <taxon>Amazonocrinis nigriterrae</taxon>
    </lineage>
</organism>
<proteinExistence type="predicted"/>
<evidence type="ECO:0000313" key="2">
    <source>
        <dbReference type="Proteomes" id="UP000632766"/>
    </source>
</evidence>
<evidence type="ECO:0000313" key="1">
    <source>
        <dbReference type="EMBL" id="MBH8566672.1"/>
    </source>
</evidence>
<accession>A0A8J7I061</accession>
<comment type="caution">
    <text evidence="1">The sequence shown here is derived from an EMBL/GenBank/DDBJ whole genome shotgun (WGS) entry which is preliminary data.</text>
</comment>
<dbReference type="EMBL" id="JAECZC010000102">
    <property type="protein sequence ID" value="MBH8566672.1"/>
    <property type="molecule type" value="Genomic_DNA"/>
</dbReference>
<sequence>MPTRILIKVNLILIQLGLTKQKISDSPESARNEFCQIVQGGGDRNRVKHKRATCLGSFLSSKVTLLQRATFQSQNMS</sequence>
<keyword evidence="2" id="KW-1185">Reference proteome</keyword>
<dbReference type="Proteomes" id="UP000632766">
    <property type="component" value="Unassembled WGS sequence"/>
</dbReference>
<protein>
    <submittedName>
        <fullName evidence="1">Uncharacterized protein</fullName>
    </submittedName>
</protein>
<gene>
    <name evidence="1" type="ORF">I8748_31735</name>
</gene>
<name>A0A8J7I061_9NOST</name>
<dbReference type="RefSeq" id="WP_198128412.1">
    <property type="nucleotide sequence ID" value="NZ_JAECZC010000102.1"/>
</dbReference>
<dbReference type="AlphaFoldDB" id="A0A8J7I061"/>